<dbReference type="EMBL" id="CP001826">
    <property type="protein sequence ID" value="ACZ42953.1"/>
    <property type="molecule type" value="Genomic_DNA"/>
</dbReference>
<dbReference type="InterPro" id="IPR036249">
    <property type="entry name" value="Thioredoxin-like_sf"/>
</dbReference>
<evidence type="ECO:0000313" key="3">
    <source>
        <dbReference type="Proteomes" id="UP000000323"/>
    </source>
</evidence>
<dbReference type="eggNOG" id="COG3634">
    <property type="taxonomic scope" value="Bacteria"/>
</dbReference>
<reference evidence="3" key="1">
    <citation type="journal article" date="2010" name="Stand. Genomic Sci.">
        <title>Complete genome sequence of 'Thermobaculum terrenum' type strain (YNP1).</title>
        <authorList>
            <person name="Kiss H."/>
            <person name="Cleland D."/>
            <person name="Lapidus A."/>
            <person name="Lucas S."/>
            <person name="Glavina Del Rio T."/>
            <person name="Nolan M."/>
            <person name="Tice H."/>
            <person name="Han C."/>
            <person name="Goodwin L."/>
            <person name="Pitluck S."/>
            <person name="Liolios K."/>
            <person name="Ivanova N."/>
            <person name="Mavromatis K."/>
            <person name="Ovchinnikova G."/>
            <person name="Pati A."/>
            <person name="Chen A."/>
            <person name="Palaniappan K."/>
            <person name="Land M."/>
            <person name="Hauser L."/>
            <person name="Chang Y."/>
            <person name="Jeffries C."/>
            <person name="Lu M."/>
            <person name="Brettin T."/>
            <person name="Detter J."/>
            <person name="Goker M."/>
            <person name="Tindall B."/>
            <person name="Beck B."/>
            <person name="McDermott T."/>
            <person name="Woyke T."/>
            <person name="Bristow J."/>
            <person name="Eisen J."/>
            <person name="Markowitz V."/>
            <person name="Hugenholtz P."/>
            <person name="Kyrpides N."/>
            <person name="Klenk H."/>
            <person name="Cheng J."/>
        </authorList>
    </citation>
    <scope>NUCLEOTIDE SEQUENCE [LARGE SCALE GENOMIC DNA]</scope>
    <source>
        <strain evidence="3">ATCC BAA-798 / YNP1</strain>
    </source>
</reference>
<dbReference type="OrthoDB" id="9806179at2"/>
<name>D1CGT2_THET1</name>
<dbReference type="PROSITE" id="PS51354">
    <property type="entry name" value="GLUTAREDOXIN_2"/>
    <property type="match status" value="1"/>
</dbReference>
<feature type="domain" description="Thioredoxin-like fold" evidence="1">
    <location>
        <begin position="34"/>
        <end position="111"/>
    </location>
</feature>
<organism evidence="2 3">
    <name type="scientific">Thermobaculum terrenum (strain ATCC BAA-798 / CCMEE 7001 / YNP1)</name>
    <dbReference type="NCBI Taxonomy" id="525904"/>
    <lineage>
        <taxon>Bacteria</taxon>
        <taxon>Bacillati</taxon>
        <taxon>Chloroflexota</taxon>
        <taxon>Chloroflexia</taxon>
        <taxon>Candidatus Thermobaculales</taxon>
        <taxon>Candidatus Thermobaculaceae</taxon>
        <taxon>Thermobaculum</taxon>
    </lineage>
</organism>
<dbReference type="Gene3D" id="3.40.30.10">
    <property type="entry name" value="Glutaredoxin"/>
    <property type="match status" value="2"/>
</dbReference>
<dbReference type="AlphaFoldDB" id="D1CGT2"/>
<feature type="domain" description="Thioredoxin-like fold" evidence="1">
    <location>
        <begin position="140"/>
        <end position="212"/>
    </location>
</feature>
<dbReference type="InterPro" id="IPR011903">
    <property type="entry name" value="TON_0319-like"/>
</dbReference>
<dbReference type="NCBIfam" id="TIGR02187">
    <property type="entry name" value="PDO_seleno_TRX"/>
    <property type="match status" value="1"/>
</dbReference>
<dbReference type="RefSeq" id="WP_012875984.1">
    <property type="nucleotide sequence ID" value="NC_013526.1"/>
</dbReference>
<dbReference type="Proteomes" id="UP000000323">
    <property type="component" value="Chromosome 2"/>
</dbReference>
<dbReference type="STRING" id="525904.Tter_2049"/>
<dbReference type="HOGENOM" id="CLU_082677_0_0_0"/>
<dbReference type="KEGG" id="ttr:Tter_2049"/>
<protein>
    <submittedName>
        <fullName evidence="2">Glutaredoxin-like domain protein</fullName>
    </submittedName>
</protein>
<dbReference type="SUPFAM" id="SSF52833">
    <property type="entry name" value="Thioredoxin-like"/>
    <property type="match status" value="2"/>
</dbReference>
<dbReference type="CDD" id="cd02973">
    <property type="entry name" value="TRX_GRX_like"/>
    <property type="match status" value="1"/>
</dbReference>
<dbReference type="Pfam" id="PF13192">
    <property type="entry name" value="Thioredoxin_3"/>
    <property type="match status" value="2"/>
</dbReference>
<proteinExistence type="predicted"/>
<accession>D1CGT2</accession>
<evidence type="ECO:0000313" key="2">
    <source>
        <dbReference type="EMBL" id="ACZ42953.1"/>
    </source>
</evidence>
<dbReference type="InterPro" id="IPR012336">
    <property type="entry name" value="Thioredoxin-like_fold"/>
</dbReference>
<gene>
    <name evidence="2" type="ordered locus">Tter_2049</name>
</gene>
<keyword evidence="3" id="KW-1185">Reference proteome</keyword>
<sequence length="230" mass="25519">MVSSVVRDKMKQILEDRLADEVKLVLFSQKELPIYVPGRECPQCPVARKVLEELVGMSPKLQLEFHDIYSEGDLARERGVERIPTIEIEGRNRGRMRFLGAPAGHELSALLDAISDASTGSTSLGNDTKQWLQELGSSLHIRVFSTPTCPYCPQMARLAWQLAVESPQVTAEVVDATAFPDLAQRYMVYGVPKTIVNDRLSLEGAMAEADLVAQLRTLLVPPSEDRRGTE</sequence>
<evidence type="ECO:0000259" key="1">
    <source>
        <dbReference type="Pfam" id="PF13192"/>
    </source>
</evidence>
<dbReference type="PANTHER" id="PTHR37170">
    <property type="entry name" value="GLUTAREDOXIN-RELATED"/>
    <property type="match status" value="1"/>
</dbReference>
<dbReference type="PANTHER" id="PTHR37170:SF1">
    <property type="entry name" value="GLUTAREDOXIN-LIKE PROTEIN"/>
    <property type="match status" value="1"/>
</dbReference>